<dbReference type="InterPro" id="IPR052754">
    <property type="entry name" value="NTPase_KAP_P-loop"/>
</dbReference>
<dbReference type="Pfam" id="PF07693">
    <property type="entry name" value="KAP_NTPase"/>
    <property type="match status" value="1"/>
</dbReference>
<protein>
    <submittedName>
        <fullName evidence="3">Putative KAP-like P-loop ATPase</fullName>
    </submittedName>
</protein>
<keyword evidence="1" id="KW-0472">Membrane</keyword>
<feature type="transmembrane region" description="Helical" evidence="1">
    <location>
        <begin position="142"/>
        <end position="163"/>
    </location>
</feature>
<dbReference type="InterPro" id="IPR027417">
    <property type="entry name" value="P-loop_NTPase"/>
</dbReference>
<dbReference type="PANTHER" id="PTHR22674">
    <property type="entry name" value="NTPASE, KAP FAMILY P-LOOP DOMAIN-CONTAINING 1"/>
    <property type="match status" value="1"/>
</dbReference>
<feature type="domain" description="KAP NTPase" evidence="2">
    <location>
        <begin position="24"/>
        <end position="430"/>
    </location>
</feature>
<dbReference type="PANTHER" id="PTHR22674:SF6">
    <property type="entry name" value="NTPASE KAP FAMILY P-LOOP DOMAIN-CONTAINING PROTEIN 1"/>
    <property type="match status" value="1"/>
</dbReference>
<dbReference type="AlphaFoldDB" id="A0A7J9PT51"/>
<organism evidence="3 4">
    <name type="scientific">Methanococcus maripaludis</name>
    <name type="common">Methanococcus deltae</name>
    <dbReference type="NCBI Taxonomy" id="39152"/>
    <lineage>
        <taxon>Archaea</taxon>
        <taxon>Methanobacteriati</taxon>
        <taxon>Methanobacteriota</taxon>
        <taxon>Methanomada group</taxon>
        <taxon>Methanococci</taxon>
        <taxon>Methanococcales</taxon>
        <taxon>Methanococcaceae</taxon>
        <taxon>Methanococcus</taxon>
    </lineage>
</organism>
<comment type="caution">
    <text evidence="3">The sequence shown here is derived from an EMBL/GenBank/DDBJ whole genome shotgun (WGS) entry which is preliminary data.</text>
</comment>
<gene>
    <name evidence="3" type="ORF">HNP95_001044</name>
</gene>
<dbReference type="Proteomes" id="UP000571751">
    <property type="component" value="Unassembled WGS sequence"/>
</dbReference>
<sequence length="839" mass="98043">MSDNSILKDEPISNFKDDLLGRGSFSRSLADRIMYADCENESLVIGLYGQWGSGKSSIINLMLEHIDECDRPCPNLLPRNSPIYKYLIYGPPMKNLWNEFGELFAKTQNIKLVLKLCLRSISLPVILLWTFFYTIYSFMLNTYYLAYLSLVAMGYITINILYYSNITDYPYNRLSNEFKYYATIKFEPWNYYGKKELISNFFEQLSISIRKNEPRHVYRKILPLINAYSEIIGAQLETFGIPYVTPLIKQFSKSTSEPTLEEQKINLMTELKNLNHKIVVIIDDIDRLPKSEIVEIFQLIKAVADFPNLVYVLSFDKGIIASALCDVQSIPEMNHDLLGVEISEKSIQSGSSIPNVSTGYKYIEKMIPVYFEIPEIDKNTLLHALNRKINSIDNDNYYIVNEEEFNQLWDSGLKYFFKNIRDVIRFSNLFIFNYPFIHKDVDIYDFISLTAIQTCMPELYSWIRDNEDYLVSDGYIGEEVDIPSEIKNELKHEIEKHDGQLTQISNNNQVNTEKVYNILKVLFPKMQYWKDLKEGISEKIPLPVSKYNYFSEYYGQDYLKKICGISTFSTYFNLDVPKNVVSNYMIHYLSEKRNMGDYRKFLDDVAKNGIMDRYYRDITLDISVINKINYGMLISTLFNMENLVLKYDREHLYLVLEPISSLIYKIIFESEQGDNNDFFRILSNAFDRSDNGDSIIPHFINLLVNGGIYQGNYFSENQVESLKDSAVKYLKKRSSDGHLENNRHIRRIVQDWCDWGTKDDINEFIKNIKLTKNLIRVISFVVDRSTNSINPNKMAYLDAEYVKQKFNEIKNSNEYSELSDKEKGLIDAILVHINKMDNP</sequence>
<keyword evidence="1" id="KW-1133">Transmembrane helix</keyword>
<dbReference type="SUPFAM" id="SSF52540">
    <property type="entry name" value="P-loop containing nucleoside triphosphate hydrolases"/>
    <property type="match status" value="1"/>
</dbReference>
<evidence type="ECO:0000259" key="2">
    <source>
        <dbReference type="Pfam" id="PF07693"/>
    </source>
</evidence>
<evidence type="ECO:0000313" key="4">
    <source>
        <dbReference type="Proteomes" id="UP000571751"/>
    </source>
</evidence>
<dbReference type="InterPro" id="IPR011646">
    <property type="entry name" value="KAP_P-loop"/>
</dbReference>
<keyword evidence="1" id="KW-0812">Transmembrane</keyword>
<dbReference type="EMBL" id="JACDUP010000002">
    <property type="protein sequence ID" value="MBA2868865.1"/>
    <property type="molecule type" value="Genomic_DNA"/>
</dbReference>
<reference evidence="3 4" key="1">
    <citation type="submission" date="2020-07" db="EMBL/GenBank/DDBJ databases">
        <title>Genomic Encyclopedia of Type Strains, Phase IV (KMG-V): Genome sequencing to study the core and pangenomes of soil and plant-associated prokaryotes.</title>
        <authorList>
            <person name="Whitman W."/>
        </authorList>
    </citation>
    <scope>NUCLEOTIDE SEQUENCE [LARGE SCALE GENOMIC DNA]</scope>
    <source>
        <strain evidence="3 4">C14</strain>
    </source>
</reference>
<name>A0A7J9PT51_METMI</name>
<feature type="transmembrane region" description="Helical" evidence="1">
    <location>
        <begin position="116"/>
        <end position="136"/>
    </location>
</feature>
<dbReference type="RefSeq" id="WP_181508012.1">
    <property type="nucleotide sequence ID" value="NZ_JACDUP010000002.1"/>
</dbReference>
<evidence type="ECO:0000256" key="1">
    <source>
        <dbReference type="SAM" id="Phobius"/>
    </source>
</evidence>
<proteinExistence type="predicted"/>
<evidence type="ECO:0000313" key="3">
    <source>
        <dbReference type="EMBL" id="MBA2868865.1"/>
    </source>
</evidence>
<accession>A0A7J9PT51</accession>